<protein>
    <recommendedName>
        <fullName evidence="3">Glycosyl transferase family 2</fullName>
    </recommendedName>
</protein>
<reference evidence="1 2" key="1">
    <citation type="submission" date="2019-07" db="EMBL/GenBank/DDBJ databases">
        <title>Novel species of Flavobacterium.</title>
        <authorList>
            <person name="Liu Q."/>
            <person name="Xin Y.-H."/>
        </authorList>
    </citation>
    <scope>NUCLEOTIDE SEQUENCE [LARGE SCALE GENOMIC DNA]</scope>
    <source>
        <strain evidence="1 2">GSR22</strain>
    </source>
</reference>
<evidence type="ECO:0000313" key="2">
    <source>
        <dbReference type="Proteomes" id="UP000318669"/>
    </source>
</evidence>
<organism evidence="1 2">
    <name type="scientific">Flavobacterium gawalongense</name>
    <dbReference type="NCBI Taxonomy" id="2594432"/>
    <lineage>
        <taxon>Bacteria</taxon>
        <taxon>Pseudomonadati</taxon>
        <taxon>Bacteroidota</taxon>
        <taxon>Flavobacteriia</taxon>
        <taxon>Flavobacteriales</taxon>
        <taxon>Flavobacteriaceae</taxon>
        <taxon>Flavobacterium</taxon>
    </lineage>
</organism>
<name>A0A553BZ90_9FLAO</name>
<evidence type="ECO:0008006" key="3">
    <source>
        <dbReference type="Google" id="ProtNLM"/>
    </source>
</evidence>
<comment type="caution">
    <text evidence="1">The sequence shown here is derived from an EMBL/GenBank/DDBJ whole genome shotgun (WGS) entry which is preliminary data.</text>
</comment>
<dbReference type="Proteomes" id="UP000318669">
    <property type="component" value="Unassembled WGS sequence"/>
</dbReference>
<dbReference type="RefSeq" id="WP_144064414.1">
    <property type="nucleotide sequence ID" value="NZ_VJZL01000001.1"/>
</dbReference>
<gene>
    <name evidence="1" type="ORF">FNW11_01065</name>
</gene>
<sequence>MKINVSYLLSYDYGLFITSVKQLYDHVDKIVVAIDSERKTWSGNIFQIPESFFEEVKRFDIKNKIEFYFDIFYLPELSPIECDTRERNLVSKKMGKGWLIQIDVDEYVYDFKKIVKYLKCHWYLLIFPKLTPIVFRAKWITLFKQLPQGFLYIDNNETFPLITNIPYYDYCRENKKNRNHQTFLAVIHQSWARSDDEILMKMKNWGHRDDFDIIKYYEFWKSINLENYKNYKNFHPVAPEVWNELHFLKSNSIDDFIEKYASHNFQNLFYIEAKVKFKAIFNKLRM</sequence>
<dbReference type="AlphaFoldDB" id="A0A553BZ90"/>
<evidence type="ECO:0000313" key="1">
    <source>
        <dbReference type="EMBL" id="TRX13476.1"/>
    </source>
</evidence>
<dbReference type="EMBL" id="VJZL01000001">
    <property type="protein sequence ID" value="TRX13476.1"/>
    <property type="molecule type" value="Genomic_DNA"/>
</dbReference>
<dbReference type="OrthoDB" id="745987at2"/>
<proteinExistence type="predicted"/>
<accession>A0A553BZ90</accession>